<dbReference type="InterPro" id="IPR027417">
    <property type="entry name" value="P-loop_NTPase"/>
</dbReference>
<dbReference type="PANTHER" id="PTHR41287">
    <property type="match status" value="1"/>
</dbReference>
<dbReference type="Pfam" id="PF20441">
    <property type="entry name" value="TerL_nuclease"/>
    <property type="match status" value="1"/>
</dbReference>
<keyword evidence="3" id="KW-0255">Endonuclease</keyword>
<organism evidence="3 4">
    <name type="scientific">Halalkalibacter kiskunsagensis</name>
    <dbReference type="NCBI Taxonomy" id="1548599"/>
    <lineage>
        <taxon>Bacteria</taxon>
        <taxon>Bacillati</taxon>
        <taxon>Bacillota</taxon>
        <taxon>Bacilli</taxon>
        <taxon>Bacillales</taxon>
        <taxon>Bacillaceae</taxon>
        <taxon>Halalkalibacter</taxon>
    </lineage>
</organism>
<protein>
    <submittedName>
        <fullName evidence="3">Terminase TerL endonuclease subunit</fullName>
    </submittedName>
</protein>
<dbReference type="Gene3D" id="3.30.420.240">
    <property type="match status" value="1"/>
</dbReference>
<dbReference type="Proteomes" id="UP001589838">
    <property type="component" value="Unassembled WGS sequence"/>
</dbReference>
<dbReference type="InterPro" id="IPR046462">
    <property type="entry name" value="TerL_nuclease"/>
</dbReference>
<dbReference type="InterPro" id="IPR005021">
    <property type="entry name" value="Terminase_largesu-like"/>
</dbReference>
<dbReference type="Gene3D" id="3.40.50.300">
    <property type="entry name" value="P-loop containing nucleotide triphosphate hydrolases"/>
    <property type="match status" value="1"/>
</dbReference>
<keyword evidence="3" id="KW-0540">Nuclease</keyword>
<proteinExistence type="predicted"/>
<evidence type="ECO:0000259" key="1">
    <source>
        <dbReference type="Pfam" id="PF03354"/>
    </source>
</evidence>
<keyword evidence="4" id="KW-1185">Reference proteome</keyword>
<name>A0ABV6K8D8_9BACI</name>
<feature type="domain" description="Terminase large subunit-like ATPase" evidence="1">
    <location>
        <begin position="80"/>
        <end position="243"/>
    </location>
</feature>
<dbReference type="RefSeq" id="WP_335962245.1">
    <property type="nucleotide sequence ID" value="NZ_JAXBLX010000026.1"/>
</dbReference>
<evidence type="ECO:0000313" key="4">
    <source>
        <dbReference type="Proteomes" id="UP001589838"/>
    </source>
</evidence>
<comment type="caution">
    <text evidence="3">The sequence shown here is derived from an EMBL/GenBank/DDBJ whole genome shotgun (WGS) entry which is preliminary data.</text>
</comment>
<evidence type="ECO:0000259" key="2">
    <source>
        <dbReference type="Pfam" id="PF20441"/>
    </source>
</evidence>
<dbReference type="GO" id="GO:0004519">
    <property type="term" value="F:endonuclease activity"/>
    <property type="evidence" value="ECO:0007669"/>
    <property type="project" value="UniProtKB-KW"/>
</dbReference>
<dbReference type="InterPro" id="IPR046461">
    <property type="entry name" value="TerL_ATPase"/>
</dbReference>
<feature type="domain" description="Terminase large subunit-like endonuclease" evidence="2">
    <location>
        <begin position="295"/>
        <end position="565"/>
    </location>
</feature>
<evidence type="ECO:0000313" key="3">
    <source>
        <dbReference type="EMBL" id="MFC0469567.1"/>
    </source>
</evidence>
<gene>
    <name evidence="3" type="ORF">ACFFHM_03250</name>
</gene>
<dbReference type="PANTHER" id="PTHR41287:SF1">
    <property type="entry name" value="PROTEIN YMFN"/>
    <property type="match status" value="1"/>
</dbReference>
<accession>A0ABV6K8D8</accession>
<dbReference type="Pfam" id="PF03354">
    <property type="entry name" value="TerL_ATPase"/>
    <property type="match status" value="1"/>
</dbReference>
<keyword evidence="3" id="KW-0378">Hydrolase</keyword>
<reference evidence="3 4" key="1">
    <citation type="submission" date="2024-09" db="EMBL/GenBank/DDBJ databases">
        <authorList>
            <person name="Sun Q."/>
            <person name="Mori K."/>
        </authorList>
    </citation>
    <scope>NUCLEOTIDE SEQUENCE [LARGE SCALE GENOMIC DNA]</scope>
    <source>
        <strain evidence="3 4">NCAIM B.02610</strain>
    </source>
</reference>
<dbReference type="EMBL" id="JBHLUX010000008">
    <property type="protein sequence ID" value="MFC0469567.1"/>
    <property type="molecule type" value="Genomic_DNA"/>
</dbReference>
<sequence length="586" mass="68062">MNKSVEYATKVLSGEIVAPSQVRQACKNFLEEYNVLQHQEDYPFMWNDKIEVAIDEIIKLLNFARGAKSSEPMFENLALFQWFMLQQTFCWVYREFPTKRKIREVIFTVARKNAKSVLSCIIHLIAFFLDEENQTHYIGSNTKQQANIIFEELVGIIKSSPHMLPLFNIKKTYVEFVPKNCKIVALSGDASKADGTMVYCCSVDELGASNDIFKMVSSLSTGQFGPRNPLMIKISTSYPIENGFNYWNETVEELRKNTFADDPNPRQFGLIFSIDDPKTIELGASGERKERWEHPENWAEANPLVAEVPDLAEKLIEDYKTKRDIPKDFFLFKVKNLNMWLGANEDDGNFFVDMHTLKKSYFEPAQDWEWWRGKRQVIIGLDLSLSRDNTACTFMWYDQANDQYYTKNLVFYPKNMEEYKSKAERIPYAQWAKAGYCQAIGEDVVDFDEMADIIIKICSDYDIGIASVAFDTKYSYTLIKRLTEELPMEIEPMKIEQDSKNLGDAISTLQRIVYEGSFNYAPNPLMESAFTNGLIEFRQGKVYIQKSSKERNKIDNLFSSFNAMKVSMFFEKHNLYETERNFVFEL</sequence>